<reference evidence="2" key="1">
    <citation type="submission" date="2017-01" db="EMBL/GenBank/DDBJ databases">
        <title>Complete nucleotide sequence of an IncP-2 blaVIM-2-harboring megaplasmid from Pseudomonas aeruginosa.</title>
        <authorList>
            <person name="Botelho J."/>
            <person name="Grosso F."/>
            <person name="Mabrouk A."/>
            <person name="Peixe L."/>
        </authorList>
    </citation>
    <scope>NUCLEOTIDE SEQUENCE</scope>
    <source>
        <strain evidence="2">FFUP_PS_37</strain>
        <plasmid evidence="2">pJB37</plasmid>
    </source>
</reference>
<evidence type="ECO:0000313" key="2">
    <source>
        <dbReference type="EMBL" id="ARD70638.1"/>
    </source>
</evidence>
<feature type="region of interest" description="Disordered" evidence="1">
    <location>
        <begin position="201"/>
        <end position="239"/>
    </location>
</feature>
<organism evidence="2">
    <name type="scientific">Pseudomonas aeruginosa</name>
    <dbReference type="NCBI Taxonomy" id="287"/>
    <lineage>
        <taxon>Bacteria</taxon>
        <taxon>Pseudomonadati</taxon>
        <taxon>Pseudomonadota</taxon>
        <taxon>Gammaproteobacteria</taxon>
        <taxon>Pseudomonadales</taxon>
        <taxon>Pseudomonadaceae</taxon>
        <taxon>Pseudomonas</taxon>
    </lineage>
</organism>
<accession>A0A1V0M6W5</accession>
<dbReference type="AlphaFoldDB" id="A0A1V0M6W5"/>
<feature type="compositionally biased region" description="Basic and acidic residues" evidence="1">
    <location>
        <begin position="230"/>
        <end position="239"/>
    </location>
</feature>
<protein>
    <submittedName>
        <fullName evidence="2">Uncharacterized protein</fullName>
    </submittedName>
</protein>
<evidence type="ECO:0000256" key="1">
    <source>
        <dbReference type="SAM" id="MobiDB-lite"/>
    </source>
</evidence>
<keyword evidence="2" id="KW-0614">Plasmid</keyword>
<name>A0A1V0M6W5_PSEAI</name>
<sequence length="239" mass="27344">MPPPSRWSCRGRHWSSVARAVSWFKPLITFSETSMPEIQELPPEEIPKQITARHVTRSLGQHLEAFLAANNLEGWKAEEEYVLRDDRLADQLLLLTQVTGLYIGQFKRYSTRLLKLARRNGAEIRLTEVQGMVARALGYNSYHVAYKCRSVDDFIDNLWPQGAAMSLVSLDGAVAGMRQQSAVIQRLIDRYRFNKERDRMVNAGAKPGGQADPKMAKKMQGERRRRHSLHRSDGIKLRD</sequence>
<geneLocation type="plasmid" evidence="2">
    <name>pJB37</name>
</geneLocation>
<proteinExistence type="predicted"/>
<dbReference type="EMBL" id="KY494864">
    <property type="protein sequence ID" value="ARD70638.1"/>
    <property type="molecule type" value="Genomic_DNA"/>
</dbReference>